<evidence type="ECO:0000313" key="5">
    <source>
        <dbReference type="Proteomes" id="UP000612808"/>
    </source>
</evidence>
<dbReference type="Proteomes" id="UP000612808">
    <property type="component" value="Unassembled WGS sequence"/>
</dbReference>
<comment type="caution">
    <text evidence="4">The sequence shown here is derived from an EMBL/GenBank/DDBJ whole genome shotgun (WGS) entry which is preliminary data.</text>
</comment>
<feature type="domain" description="Enoyl reductase (ER)" evidence="3">
    <location>
        <begin position="9"/>
        <end position="300"/>
    </location>
</feature>
<dbReference type="PANTHER" id="PTHR48106:SF18">
    <property type="entry name" value="QUINONE OXIDOREDUCTASE PIG3"/>
    <property type="match status" value="1"/>
</dbReference>
<gene>
    <name evidence="4" type="ORF">Aru02nite_47210</name>
</gene>
<dbReference type="PANTHER" id="PTHR48106">
    <property type="entry name" value="QUINONE OXIDOREDUCTASE PIG3-RELATED"/>
    <property type="match status" value="1"/>
</dbReference>
<dbReference type="Gene3D" id="3.40.50.720">
    <property type="entry name" value="NAD(P)-binding Rossmann-like Domain"/>
    <property type="match status" value="1"/>
</dbReference>
<dbReference type="GO" id="GO:0070402">
    <property type="term" value="F:NADPH binding"/>
    <property type="evidence" value="ECO:0007669"/>
    <property type="project" value="TreeGrafter"/>
</dbReference>
<dbReference type="InterPro" id="IPR013154">
    <property type="entry name" value="ADH-like_N"/>
</dbReference>
<evidence type="ECO:0000256" key="1">
    <source>
        <dbReference type="ARBA" id="ARBA00022857"/>
    </source>
</evidence>
<name>A0A8J3J8C7_9ACTN</name>
<dbReference type="InterPro" id="IPR036291">
    <property type="entry name" value="NAD(P)-bd_dom_sf"/>
</dbReference>
<dbReference type="Pfam" id="PF00107">
    <property type="entry name" value="ADH_zinc_N"/>
    <property type="match status" value="1"/>
</dbReference>
<dbReference type="InterPro" id="IPR013149">
    <property type="entry name" value="ADH-like_C"/>
</dbReference>
<dbReference type="GO" id="GO:0016651">
    <property type="term" value="F:oxidoreductase activity, acting on NAD(P)H"/>
    <property type="evidence" value="ECO:0007669"/>
    <property type="project" value="TreeGrafter"/>
</dbReference>
<dbReference type="CDD" id="cd08270">
    <property type="entry name" value="MDR4"/>
    <property type="match status" value="1"/>
</dbReference>
<dbReference type="SUPFAM" id="SSF51735">
    <property type="entry name" value="NAD(P)-binding Rossmann-fold domains"/>
    <property type="match status" value="1"/>
</dbReference>
<evidence type="ECO:0000259" key="3">
    <source>
        <dbReference type="SMART" id="SM00829"/>
    </source>
</evidence>
<evidence type="ECO:0000256" key="2">
    <source>
        <dbReference type="ARBA" id="ARBA00023002"/>
    </source>
</evidence>
<keyword evidence="1" id="KW-0521">NADP</keyword>
<dbReference type="SUPFAM" id="SSF50129">
    <property type="entry name" value="GroES-like"/>
    <property type="match status" value="1"/>
</dbReference>
<reference evidence="4" key="1">
    <citation type="submission" date="2021-01" db="EMBL/GenBank/DDBJ databases">
        <title>Whole genome shotgun sequence of Actinocatenispora rupis NBRC 107355.</title>
        <authorList>
            <person name="Komaki H."/>
            <person name="Tamura T."/>
        </authorList>
    </citation>
    <scope>NUCLEOTIDE SEQUENCE</scope>
    <source>
        <strain evidence="4">NBRC 107355</strain>
    </source>
</reference>
<protein>
    <submittedName>
        <fullName evidence="4">Oxidoreductase</fullName>
    </submittedName>
</protein>
<dbReference type="EMBL" id="BOMB01000027">
    <property type="protein sequence ID" value="GID13832.1"/>
    <property type="molecule type" value="Genomic_DNA"/>
</dbReference>
<organism evidence="4 5">
    <name type="scientific">Actinocatenispora rupis</name>
    <dbReference type="NCBI Taxonomy" id="519421"/>
    <lineage>
        <taxon>Bacteria</taxon>
        <taxon>Bacillati</taxon>
        <taxon>Actinomycetota</taxon>
        <taxon>Actinomycetes</taxon>
        <taxon>Micromonosporales</taxon>
        <taxon>Micromonosporaceae</taxon>
        <taxon>Actinocatenispora</taxon>
    </lineage>
</organism>
<sequence length="303" mass="29879">MRALVVDPSTAAGIGLGEAPDPVPAPGQALVRVAAVSLNRGELTGLAGRPAGTVPGWDAAGVVVAPAADGTGPAAGTRVLTFGYGAAWAELRAADTSNLAPVPDGVDLGAASALPVAAGTALRAVRRLGPLVGRRVLVTGASGGVGRFAVQLAARAGAYVIAQVGSAARGAGLTELGADEIVTDLDQITGTLGGTLDTVGGPALAQAFALLGSDASVQSIGAASGEDTVFPRGSTLGAPARRRLESFQLGTDLADDLAYLVGLLADGAIDPQVDWRGDWTRIGAAADALTARRVRGKAVLDVS</sequence>
<accession>A0A8J3J8C7</accession>
<dbReference type="InterPro" id="IPR011032">
    <property type="entry name" value="GroES-like_sf"/>
</dbReference>
<proteinExistence type="predicted"/>
<keyword evidence="2" id="KW-0560">Oxidoreductase</keyword>
<dbReference type="Gene3D" id="3.90.180.10">
    <property type="entry name" value="Medium-chain alcohol dehydrogenases, catalytic domain"/>
    <property type="match status" value="1"/>
</dbReference>
<dbReference type="Pfam" id="PF08240">
    <property type="entry name" value="ADH_N"/>
    <property type="match status" value="1"/>
</dbReference>
<dbReference type="InterPro" id="IPR020843">
    <property type="entry name" value="ER"/>
</dbReference>
<dbReference type="AlphaFoldDB" id="A0A8J3J8C7"/>
<evidence type="ECO:0000313" key="4">
    <source>
        <dbReference type="EMBL" id="GID13832.1"/>
    </source>
</evidence>
<keyword evidence="5" id="KW-1185">Reference proteome</keyword>
<dbReference type="SMART" id="SM00829">
    <property type="entry name" value="PKS_ER"/>
    <property type="match status" value="1"/>
</dbReference>